<dbReference type="RefSeq" id="WP_092014125.1">
    <property type="nucleotide sequence ID" value="NZ_FOXH01000003.1"/>
</dbReference>
<evidence type="ECO:0000313" key="3">
    <source>
        <dbReference type="Proteomes" id="UP000199306"/>
    </source>
</evidence>
<dbReference type="InterPro" id="IPR051450">
    <property type="entry name" value="Gfo/Idh/MocA_Oxidoreductases"/>
</dbReference>
<dbReference type="AlphaFoldDB" id="A0A1I5QFV0"/>
<dbReference type="Gene3D" id="3.30.360.10">
    <property type="entry name" value="Dihydrodipicolinate Reductase, domain 2"/>
    <property type="match status" value="1"/>
</dbReference>
<dbReference type="InterPro" id="IPR000683">
    <property type="entry name" value="Gfo/Idh/MocA-like_OxRdtase_N"/>
</dbReference>
<proteinExistence type="predicted"/>
<dbReference type="PANTHER" id="PTHR43377:SF1">
    <property type="entry name" value="BILIVERDIN REDUCTASE A"/>
    <property type="match status" value="1"/>
</dbReference>
<dbReference type="InterPro" id="IPR036291">
    <property type="entry name" value="NAD(P)-bd_dom_sf"/>
</dbReference>
<dbReference type="PANTHER" id="PTHR43377">
    <property type="entry name" value="BILIVERDIN REDUCTASE A"/>
    <property type="match status" value="1"/>
</dbReference>
<reference evidence="2 3" key="1">
    <citation type="submission" date="2016-10" db="EMBL/GenBank/DDBJ databases">
        <authorList>
            <person name="de Groot N.N."/>
        </authorList>
    </citation>
    <scope>NUCLEOTIDE SEQUENCE [LARGE SCALE GENOMIC DNA]</scope>
    <source>
        <strain evidence="3">E92,LMG 26720,CCM 7988</strain>
    </source>
</reference>
<feature type="domain" description="Gfo/Idh/MocA-like oxidoreductase N-terminal" evidence="1">
    <location>
        <begin position="6"/>
        <end position="112"/>
    </location>
</feature>
<accession>A0A1I5QFV0</accession>
<name>A0A1I5QFV0_9BACT</name>
<organism evidence="2 3">
    <name type="scientific">Pseudarcicella hirudinis</name>
    <dbReference type="NCBI Taxonomy" id="1079859"/>
    <lineage>
        <taxon>Bacteria</taxon>
        <taxon>Pseudomonadati</taxon>
        <taxon>Bacteroidota</taxon>
        <taxon>Cytophagia</taxon>
        <taxon>Cytophagales</taxon>
        <taxon>Flectobacillaceae</taxon>
        <taxon>Pseudarcicella</taxon>
    </lineage>
</organism>
<keyword evidence="3" id="KW-1185">Reference proteome</keyword>
<dbReference type="Gene3D" id="3.40.50.720">
    <property type="entry name" value="NAD(P)-binding Rossmann-like Domain"/>
    <property type="match status" value="1"/>
</dbReference>
<dbReference type="GO" id="GO:0000166">
    <property type="term" value="F:nucleotide binding"/>
    <property type="evidence" value="ECO:0007669"/>
    <property type="project" value="InterPro"/>
</dbReference>
<protein>
    <submittedName>
        <fullName evidence="2">Predicted dehydrogenase</fullName>
    </submittedName>
</protein>
<dbReference type="Proteomes" id="UP000199306">
    <property type="component" value="Unassembled WGS sequence"/>
</dbReference>
<evidence type="ECO:0000259" key="1">
    <source>
        <dbReference type="Pfam" id="PF01408"/>
    </source>
</evidence>
<dbReference type="EMBL" id="FOXH01000003">
    <property type="protein sequence ID" value="SFP44880.1"/>
    <property type="molecule type" value="Genomic_DNA"/>
</dbReference>
<sequence>MNNTLTIGLIGCGSWGKLVLRDLLILKCEVIVVARSEKTKKNALEIGASLIVDSINDLPDTLSGIVVCTPSDTHYEVTKSLILKFGKTPIFTEKPLCINTEHARELFELAPESLFIMDKWRYHNGVQALSSLVKSKEYGDVVGITLKRLSKGVVHEDSDAVWHLAPHDVSILLEILGYIPEPEFARLDVTNGKVRGMFAGLGKSPWAIIEVSERFEKHQREVRIHFDKAIAMLKDAYSDGIQIYTTDELHAKEPLSVRNIELEVNMPLFDELKCFIDYLKGSGISPKSNAEEGVNIVNTVETLRNLSAK</sequence>
<dbReference type="OrthoDB" id="9795543at2"/>
<dbReference type="Pfam" id="PF01408">
    <property type="entry name" value="GFO_IDH_MocA"/>
    <property type="match status" value="1"/>
</dbReference>
<dbReference type="STRING" id="1079859.SAMN04515674_103165"/>
<dbReference type="SUPFAM" id="SSF51735">
    <property type="entry name" value="NAD(P)-binding Rossmann-fold domains"/>
    <property type="match status" value="1"/>
</dbReference>
<gene>
    <name evidence="2" type="ORF">SAMN04515674_103165</name>
</gene>
<evidence type="ECO:0000313" key="2">
    <source>
        <dbReference type="EMBL" id="SFP44880.1"/>
    </source>
</evidence>